<reference key="1">
    <citation type="journal article" date="2007" name="Nature">
        <title>The medaka draft genome and insights into vertebrate genome evolution.</title>
        <authorList>
            <person name="Kasahara M."/>
            <person name="Naruse K."/>
            <person name="Sasaki S."/>
            <person name="Nakatani Y."/>
            <person name="Qu W."/>
            <person name="Ahsan B."/>
            <person name="Yamada T."/>
            <person name="Nagayasu Y."/>
            <person name="Doi K."/>
            <person name="Kasai Y."/>
            <person name="Jindo T."/>
            <person name="Kobayashi D."/>
            <person name="Shimada A."/>
            <person name="Toyoda A."/>
            <person name="Kuroki Y."/>
            <person name="Fujiyama A."/>
            <person name="Sasaki T."/>
            <person name="Shimizu A."/>
            <person name="Asakawa S."/>
            <person name="Shimizu N."/>
            <person name="Hashimoto S."/>
            <person name="Yang J."/>
            <person name="Lee Y."/>
            <person name="Matsushima K."/>
            <person name="Sugano S."/>
            <person name="Sakaizumi M."/>
            <person name="Narita T."/>
            <person name="Ohishi K."/>
            <person name="Haga S."/>
            <person name="Ohta F."/>
            <person name="Nomoto H."/>
            <person name="Nogata K."/>
            <person name="Morishita T."/>
            <person name="Endo T."/>
            <person name="Shin-I T."/>
            <person name="Takeda H."/>
            <person name="Morishita S."/>
            <person name="Kohara Y."/>
        </authorList>
    </citation>
    <scope>NUCLEOTIDE SEQUENCE [LARGE SCALE GENOMIC DNA]</scope>
    <source>
        <strain>Hd-rR</strain>
    </source>
</reference>
<feature type="transmembrane region" description="Helical" evidence="1">
    <location>
        <begin position="21"/>
        <end position="47"/>
    </location>
</feature>
<evidence type="ECO:0000313" key="2">
    <source>
        <dbReference type="Ensembl" id="ENSORLP00015005431.1"/>
    </source>
</evidence>
<dbReference type="PANTHER" id="PTHR33444:SF2">
    <property type="entry name" value="MARVEL DOMAIN-CONTAINING PROTEIN"/>
    <property type="match status" value="1"/>
</dbReference>
<keyword evidence="1" id="KW-0812">Transmembrane</keyword>
<name>A0A3P9HCF9_ORYLA</name>
<dbReference type="InterPro" id="IPR040350">
    <property type="entry name" value="TMEM272"/>
</dbReference>
<evidence type="ECO:0000313" key="3">
    <source>
        <dbReference type="Proteomes" id="UP000265200"/>
    </source>
</evidence>
<reference evidence="2" key="4">
    <citation type="submission" date="2025-09" db="UniProtKB">
        <authorList>
            <consortium name="Ensembl"/>
        </authorList>
    </citation>
    <scope>IDENTIFICATION</scope>
    <source>
        <strain evidence="2">HSOK</strain>
    </source>
</reference>
<dbReference type="Ensembl" id="ENSORLT00015005950.1">
    <property type="protein sequence ID" value="ENSORLP00015005431.1"/>
    <property type="gene ID" value="ENSORLG00015006215.1"/>
</dbReference>
<organism evidence="2 3">
    <name type="scientific">Oryzias latipes</name>
    <name type="common">Japanese rice fish</name>
    <name type="synonym">Japanese killifish</name>
    <dbReference type="NCBI Taxonomy" id="8090"/>
    <lineage>
        <taxon>Eukaryota</taxon>
        <taxon>Metazoa</taxon>
        <taxon>Chordata</taxon>
        <taxon>Craniata</taxon>
        <taxon>Vertebrata</taxon>
        <taxon>Euteleostomi</taxon>
        <taxon>Actinopterygii</taxon>
        <taxon>Neopterygii</taxon>
        <taxon>Teleostei</taxon>
        <taxon>Neoteleostei</taxon>
        <taxon>Acanthomorphata</taxon>
        <taxon>Ovalentaria</taxon>
        <taxon>Atherinomorphae</taxon>
        <taxon>Beloniformes</taxon>
        <taxon>Adrianichthyidae</taxon>
        <taxon>Oryziinae</taxon>
        <taxon>Oryzias</taxon>
    </lineage>
</organism>
<proteinExistence type="predicted"/>
<sequence>MSAPNMSNNKFLGLISKSSNVPLPALICSKVLFCAMPIAQIALGAVYLNDCPLQPYIPIYLIVSGVFSLLLVILAALPCTQGSTQLSCLCTAWNSLTTFFLSCWFIAGNVWIYSIYEPNYNKNSNSTDLYCDKTVYLFAFWTSTLVYIFVSLLIFIGVCCLFCACLCKADPDDH</sequence>
<accession>A0A3P9HCF9</accession>
<dbReference type="PANTHER" id="PTHR33444">
    <property type="entry name" value="SI:DKEY-19B23.12-RELATED"/>
    <property type="match status" value="1"/>
</dbReference>
<reference evidence="2" key="3">
    <citation type="submission" date="2025-08" db="UniProtKB">
        <authorList>
            <consortium name="Ensembl"/>
        </authorList>
    </citation>
    <scope>IDENTIFICATION</scope>
    <source>
        <strain evidence="2">HSOK</strain>
    </source>
</reference>
<evidence type="ECO:0000256" key="1">
    <source>
        <dbReference type="SAM" id="Phobius"/>
    </source>
</evidence>
<feature type="transmembrane region" description="Helical" evidence="1">
    <location>
        <begin position="92"/>
        <end position="116"/>
    </location>
</feature>
<feature type="transmembrane region" description="Helical" evidence="1">
    <location>
        <begin position="59"/>
        <end position="80"/>
    </location>
</feature>
<keyword evidence="1" id="KW-1133">Transmembrane helix</keyword>
<feature type="transmembrane region" description="Helical" evidence="1">
    <location>
        <begin position="136"/>
        <end position="167"/>
    </location>
</feature>
<dbReference type="Proteomes" id="UP000265200">
    <property type="component" value="Chromosome 18"/>
</dbReference>
<keyword evidence="1" id="KW-0472">Membrane</keyword>
<reference evidence="2 3" key="2">
    <citation type="submission" date="2017-04" db="EMBL/GenBank/DDBJ databases">
        <title>CpG methylation of centromeres and impact of large insertions on vertebrate speciation.</title>
        <authorList>
            <person name="Ichikawa K."/>
            <person name="Yoshimura J."/>
            <person name="Morishita S."/>
        </authorList>
    </citation>
    <scope>NUCLEOTIDE SEQUENCE</scope>
    <source>
        <strain evidence="2 3">HSOK</strain>
    </source>
</reference>
<protein>
    <submittedName>
        <fullName evidence="2">Si:dkey-19b23.12</fullName>
    </submittedName>
</protein>
<dbReference type="AlphaFoldDB" id="A0A3P9HCF9"/>